<dbReference type="Proteomes" id="UP000443353">
    <property type="component" value="Unassembled WGS sequence"/>
</dbReference>
<feature type="region of interest" description="Disordered" evidence="1">
    <location>
        <begin position="259"/>
        <end position="288"/>
    </location>
</feature>
<evidence type="ECO:0000313" key="2">
    <source>
        <dbReference type="EMBL" id="MVW59362.1"/>
    </source>
</evidence>
<organism evidence="2 3">
    <name type="scientific">Massilia cellulosiltytica</name>
    <dbReference type="NCBI Taxonomy" id="2683234"/>
    <lineage>
        <taxon>Bacteria</taxon>
        <taxon>Pseudomonadati</taxon>
        <taxon>Pseudomonadota</taxon>
        <taxon>Betaproteobacteria</taxon>
        <taxon>Burkholderiales</taxon>
        <taxon>Oxalobacteraceae</taxon>
        <taxon>Telluria group</taxon>
        <taxon>Massilia</taxon>
    </lineage>
</organism>
<dbReference type="EMBL" id="WSES01000002">
    <property type="protein sequence ID" value="MVW59362.1"/>
    <property type="molecule type" value="Genomic_DNA"/>
</dbReference>
<accession>A0A7X3FWQ4</accession>
<keyword evidence="3" id="KW-1185">Reference proteome</keyword>
<sequence>MKTARITLLLLSLGAAGILTYWYVFAENESGSRKSEPIVSVISKPPSSKNIVSKNAEASNKCTSASPIFSNGKNFTPIDPKIIEEKIKKAYENPEDLALHIRSSPESAIALFNFVSSCYPGAIRPDVGPTPNKECPKFNVNSYVKLHPIEILGSSAEQGNIDAKLLYMINAPLASAQLRQMNTAVGDEMARNIIARAQRYGDDAARAGSRDAMMYMSHAYEVGQFGTRDMEKAYLYALPLGFSEKKPDNQRISDLASKLTSSQRNKLKQESIGCDDVHDSDTLKNPFG</sequence>
<comment type="caution">
    <text evidence="2">The sequence shown here is derived from an EMBL/GenBank/DDBJ whole genome shotgun (WGS) entry which is preliminary data.</text>
</comment>
<evidence type="ECO:0008006" key="4">
    <source>
        <dbReference type="Google" id="ProtNLM"/>
    </source>
</evidence>
<dbReference type="RefSeq" id="WP_156403849.1">
    <property type="nucleotide sequence ID" value="NZ_WSES01000002.1"/>
</dbReference>
<protein>
    <recommendedName>
        <fullName evidence="4">Sel1 repeat family protein</fullName>
    </recommendedName>
</protein>
<evidence type="ECO:0000256" key="1">
    <source>
        <dbReference type="SAM" id="MobiDB-lite"/>
    </source>
</evidence>
<proteinExistence type="predicted"/>
<name>A0A7X3FWQ4_9BURK</name>
<evidence type="ECO:0000313" key="3">
    <source>
        <dbReference type="Proteomes" id="UP000443353"/>
    </source>
</evidence>
<reference evidence="2 3" key="1">
    <citation type="submission" date="2019-12" db="EMBL/GenBank/DDBJ databases">
        <authorList>
            <person name="Li C."/>
            <person name="Zhao J."/>
        </authorList>
    </citation>
    <scope>NUCLEOTIDE SEQUENCE [LARGE SCALE GENOMIC DNA]</scope>
    <source>
        <strain evidence="2 3">NEAU-DD11</strain>
    </source>
</reference>
<dbReference type="AlphaFoldDB" id="A0A7X3FWQ4"/>
<gene>
    <name evidence="2" type="ORF">GPY61_05420</name>
</gene>